<dbReference type="SUPFAM" id="SSF53335">
    <property type="entry name" value="S-adenosyl-L-methionine-dependent methyltransferases"/>
    <property type="match status" value="1"/>
</dbReference>
<accession>A0A6I3SK72</accession>
<sequence length="234" mass="25221">MNSLTSAVAWSRRFLTEIVQPGDFVIDGTAGNGQDTLFLAEQVLPGGKVWAFDIQQKAIDATAARLKQSGYEAALWLNNLESDDAELSSLNQPAQVMEPTAENGCLSSSEICLFRCDHSRLAALLKAKDHPPLKGAIFNLGYLPGGDHTVVTQAETTVAALEALAEELAFGGRIVVVVYVGHEGAEGEAAAVDNWWRNLSPKAWDTVSIQYPNRTGRPPYVLVAEKKPLKGGCR</sequence>
<evidence type="ECO:0000313" key="1">
    <source>
        <dbReference type="EMBL" id="MTV49321.1"/>
    </source>
</evidence>
<reference evidence="1 2" key="1">
    <citation type="submission" date="2019-11" db="EMBL/GenBank/DDBJ databases">
        <title>Whole-genome sequence of a the green, strictly anaerobic photosynthetic bacterium Heliobacillus mobilis DSM 6151.</title>
        <authorList>
            <person name="Kyndt J.A."/>
            <person name="Meyer T.E."/>
        </authorList>
    </citation>
    <scope>NUCLEOTIDE SEQUENCE [LARGE SCALE GENOMIC DNA]</scope>
    <source>
        <strain evidence="1 2">DSM 6151</strain>
    </source>
</reference>
<gene>
    <name evidence="1" type="ORF">GJ688_10060</name>
</gene>
<dbReference type="EMBL" id="WNKU01000010">
    <property type="protein sequence ID" value="MTV49321.1"/>
    <property type="molecule type" value="Genomic_DNA"/>
</dbReference>
<dbReference type="OrthoDB" id="9792989at2"/>
<name>A0A6I3SK72_HELMO</name>
<dbReference type="Gene3D" id="3.40.50.150">
    <property type="entry name" value="Vaccinia Virus protein VP39"/>
    <property type="match status" value="1"/>
</dbReference>
<dbReference type="RefSeq" id="WP_155476423.1">
    <property type="nucleotide sequence ID" value="NZ_WNKU01000010.1"/>
</dbReference>
<dbReference type="Pfam" id="PF06962">
    <property type="entry name" value="rRNA_methylase"/>
    <property type="match status" value="1"/>
</dbReference>
<evidence type="ECO:0000313" key="2">
    <source>
        <dbReference type="Proteomes" id="UP000430670"/>
    </source>
</evidence>
<evidence type="ECO:0008006" key="3">
    <source>
        <dbReference type="Google" id="ProtNLM"/>
    </source>
</evidence>
<dbReference type="PANTHER" id="PTHR35276">
    <property type="entry name" value="S-ADENOSYL-L-METHIONINE-DEPENDENT METHYLTRANSFERASES SUPERFAMILY PROTEIN"/>
    <property type="match status" value="1"/>
</dbReference>
<comment type="caution">
    <text evidence="1">The sequence shown here is derived from an EMBL/GenBank/DDBJ whole genome shotgun (WGS) entry which is preliminary data.</text>
</comment>
<organism evidence="1 2">
    <name type="scientific">Heliobacterium mobile</name>
    <name type="common">Heliobacillus mobilis</name>
    <dbReference type="NCBI Taxonomy" id="28064"/>
    <lineage>
        <taxon>Bacteria</taxon>
        <taxon>Bacillati</taxon>
        <taxon>Bacillota</taxon>
        <taxon>Clostridia</taxon>
        <taxon>Eubacteriales</taxon>
        <taxon>Heliobacteriaceae</taxon>
        <taxon>Heliobacterium</taxon>
    </lineage>
</organism>
<protein>
    <recommendedName>
        <fullName evidence="3">rRNA methylase</fullName>
    </recommendedName>
</protein>
<keyword evidence="2" id="KW-1185">Reference proteome</keyword>
<proteinExistence type="predicted"/>
<dbReference type="PANTHER" id="PTHR35276:SF1">
    <property type="entry name" value="TRNA (MNM(5)S(2)U34)-METHYLTRANSFERASE, CHLOROPLASTIC"/>
    <property type="match status" value="1"/>
</dbReference>
<dbReference type="InterPro" id="IPR010719">
    <property type="entry name" value="MnmM_MeTrfase"/>
</dbReference>
<dbReference type="AlphaFoldDB" id="A0A6I3SK72"/>
<dbReference type="InterPro" id="IPR029063">
    <property type="entry name" value="SAM-dependent_MTases_sf"/>
</dbReference>
<dbReference type="Proteomes" id="UP000430670">
    <property type="component" value="Unassembled WGS sequence"/>
</dbReference>